<dbReference type="AlphaFoldDB" id="A0A379QA80"/>
<sequence length="167" mass="18953">MSAITYPDWLPLSQKASKAMSFQVPFREDQPAVGSPIYEILTTDIATTWTLTWIFTRAQERAFQQWLLSPNYLNKGINWFTMLVDLGGSGLQLQELHFTSDGFPKQSSIDGGAVTWTGTVIARQLYNSDDDYDDIIVELPPPWYTFLDIIVTGYPDDRDPESLPRVP</sequence>
<protein>
    <submittedName>
        <fullName evidence="1">Uncharacterized protein</fullName>
    </submittedName>
</protein>
<name>A0A379QA80_SALER</name>
<dbReference type="Proteomes" id="UP000254773">
    <property type="component" value="Unassembled WGS sequence"/>
</dbReference>
<reference evidence="1 2" key="1">
    <citation type="submission" date="2018-06" db="EMBL/GenBank/DDBJ databases">
        <authorList>
            <consortium name="Pathogen Informatics"/>
            <person name="Doyle S."/>
        </authorList>
    </citation>
    <scope>NUCLEOTIDE SEQUENCE [LARGE SCALE GENOMIC DNA]</scope>
    <source>
        <strain evidence="1 2">NCTC9854</strain>
    </source>
</reference>
<proteinExistence type="predicted"/>
<evidence type="ECO:0000313" key="1">
    <source>
        <dbReference type="EMBL" id="SUF38172.1"/>
    </source>
</evidence>
<gene>
    <name evidence="1" type="ORF">NCTC9854_02483</name>
</gene>
<dbReference type="EMBL" id="UGWI01000001">
    <property type="protein sequence ID" value="SUF38172.1"/>
    <property type="molecule type" value="Genomic_DNA"/>
</dbReference>
<evidence type="ECO:0000313" key="2">
    <source>
        <dbReference type="Proteomes" id="UP000254773"/>
    </source>
</evidence>
<accession>A0A379QA80</accession>
<organism evidence="1 2">
    <name type="scientific">Salmonella enterica</name>
    <name type="common">Salmonella choleraesuis</name>
    <dbReference type="NCBI Taxonomy" id="28901"/>
    <lineage>
        <taxon>Bacteria</taxon>
        <taxon>Pseudomonadati</taxon>
        <taxon>Pseudomonadota</taxon>
        <taxon>Gammaproteobacteria</taxon>
        <taxon>Enterobacterales</taxon>
        <taxon>Enterobacteriaceae</taxon>
        <taxon>Salmonella</taxon>
    </lineage>
</organism>